<evidence type="ECO:0000256" key="1">
    <source>
        <dbReference type="SAM" id="MobiDB-lite"/>
    </source>
</evidence>
<keyword evidence="2" id="KW-1185">Reference proteome</keyword>
<evidence type="ECO:0000313" key="2">
    <source>
        <dbReference type="Proteomes" id="UP000887575"/>
    </source>
</evidence>
<accession>A0AAF3J4F7</accession>
<feature type="region of interest" description="Disordered" evidence="1">
    <location>
        <begin position="46"/>
        <end position="84"/>
    </location>
</feature>
<evidence type="ECO:0000313" key="3">
    <source>
        <dbReference type="WBParaSite" id="MBELARI_LOCUS15548"/>
    </source>
</evidence>
<name>A0AAF3J4F7_9BILA</name>
<feature type="compositionally biased region" description="Basic and acidic residues" evidence="1">
    <location>
        <begin position="46"/>
        <end position="55"/>
    </location>
</feature>
<reference evidence="3" key="1">
    <citation type="submission" date="2024-02" db="UniProtKB">
        <authorList>
            <consortium name="WormBaseParasite"/>
        </authorList>
    </citation>
    <scope>IDENTIFICATION</scope>
</reference>
<dbReference type="AlphaFoldDB" id="A0AAF3J4F7"/>
<dbReference type="WBParaSite" id="MBELARI_LOCUS15548">
    <property type="protein sequence ID" value="MBELARI_LOCUS15548"/>
    <property type="gene ID" value="MBELARI_LOCUS15548"/>
</dbReference>
<proteinExistence type="predicted"/>
<feature type="compositionally biased region" description="Polar residues" evidence="1">
    <location>
        <begin position="57"/>
        <end position="70"/>
    </location>
</feature>
<protein>
    <submittedName>
        <fullName evidence="3">Uncharacterized protein</fullName>
    </submittedName>
</protein>
<sequence>MIGISKTEIDKLASEWTEALYELVADFPTQVDIIITVQRKPRNELGGEVVKKMESRPSFQPSLKRGTSNDTTDDVTIYENGSLS</sequence>
<organism evidence="2 3">
    <name type="scientific">Mesorhabditis belari</name>
    <dbReference type="NCBI Taxonomy" id="2138241"/>
    <lineage>
        <taxon>Eukaryota</taxon>
        <taxon>Metazoa</taxon>
        <taxon>Ecdysozoa</taxon>
        <taxon>Nematoda</taxon>
        <taxon>Chromadorea</taxon>
        <taxon>Rhabditida</taxon>
        <taxon>Rhabditina</taxon>
        <taxon>Rhabditomorpha</taxon>
        <taxon>Rhabditoidea</taxon>
        <taxon>Rhabditidae</taxon>
        <taxon>Mesorhabditinae</taxon>
        <taxon>Mesorhabditis</taxon>
    </lineage>
</organism>
<dbReference type="Proteomes" id="UP000887575">
    <property type="component" value="Unassembled WGS sequence"/>
</dbReference>